<evidence type="ECO:0000256" key="2">
    <source>
        <dbReference type="ARBA" id="ARBA00004286"/>
    </source>
</evidence>
<keyword evidence="7" id="KW-0067">ATP-binding</keyword>
<dbReference type="Proteomes" id="UP000074247">
    <property type="component" value="Unassembled WGS sequence"/>
</dbReference>
<evidence type="ECO:0000256" key="1">
    <source>
        <dbReference type="ARBA" id="ARBA00004123"/>
    </source>
</evidence>
<keyword evidence="4" id="KW-0158">Chromosome</keyword>
<evidence type="ECO:0000256" key="5">
    <source>
        <dbReference type="ARBA" id="ARBA00022741"/>
    </source>
</evidence>
<evidence type="ECO:0000256" key="10">
    <source>
        <dbReference type="ARBA" id="ARBA00023204"/>
    </source>
</evidence>
<comment type="subcellular location">
    <subcellularLocation>
        <location evidence="2">Chromosome</location>
    </subcellularLocation>
    <subcellularLocation>
        <location evidence="1">Nucleus</location>
    </subcellularLocation>
</comment>
<feature type="coiled-coil region" evidence="12">
    <location>
        <begin position="10"/>
        <end position="157"/>
    </location>
</feature>
<keyword evidence="8 12" id="KW-0175">Coiled coil</keyword>
<dbReference type="GO" id="GO:0035861">
    <property type="term" value="C:site of double-strand break"/>
    <property type="evidence" value="ECO:0007669"/>
    <property type="project" value="TreeGrafter"/>
</dbReference>
<keyword evidence="9" id="KW-0233">DNA recombination</keyword>
<sequence length="525" mass="59090">MSALGLVVEDVRLRQAISSAREALKEAEEELQELRAIRQRLRRAAASASLLAEAEVKSRLDSLRETVEEKKRNVQRLLEETRNLEKQTLDTRRRLDENAGEIEALEKRQKSLEKERRSLQAQREEGEKRLAAHAAERAEKEKEAIAAKKHAEGLELRLEEFVREHFAGKEIPTSLPEGNARECAAEAENLRKEIISKRSRMKFDPSLVEGKLKEAELAYKMKADQVQGAKETFEVCRRRLAIRRDKYAAGLHALTSELAASFEKHLSGVIRRSAHMLVNHETRSVRLVTSDESQSANAQTKTLSGGEKSAVQLAFLIALAKQSVSPLHIFDEVDVFMDEGSRIKNLDLLLKFGLMSKPDKQIFLITPHSEICQFIRGEFSLRHACVSPSSPVFSPQFVPFFFGYLASCLPSLFQLLFSSVSSLRPSEASSSLDFLSLSFRVFFVLRLRSSSLCPVCLFLGRDELLRLFPFLQKHDVFSLVLSSSTTSFSPLVTLFTSELPSVSLFSENYDAKDVCVQTVSKVAPT</sequence>
<evidence type="ECO:0000256" key="7">
    <source>
        <dbReference type="ARBA" id="ARBA00022840"/>
    </source>
</evidence>
<evidence type="ECO:0000256" key="3">
    <source>
        <dbReference type="ARBA" id="ARBA00006793"/>
    </source>
</evidence>
<protein>
    <submittedName>
        <fullName evidence="13">RecF/RecN/SMC N terminal domain-containing protein</fullName>
    </submittedName>
</protein>
<dbReference type="EMBL" id="AGQS02003657">
    <property type="protein sequence ID" value="KYF47439.1"/>
    <property type="molecule type" value="Genomic_DNA"/>
</dbReference>
<gene>
    <name evidence="13" type="ORF">TGARI_309400C</name>
</gene>
<keyword evidence="6" id="KW-0227">DNA damage</keyword>
<dbReference type="SUPFAM" id="SSF52540">
    <property type="entry name" value="P-loop containing nucleoside triphosphate hydrolases"/>
    <property type="match status" value="1"/>
</dbReference>
<dbReference type="GO" id="GO:0005634">
    <property type="term" value="C:nucleus"/>
    <property type="evidence" value="ECO:0007669"/>
    <property type="project" value="UniProtKB-SubCell"/>
</dbReference>
<keyword evidence="11" id="KW-0539">Nucleus</keyword>
<evidence type="ECO:0000313" key="14">
    <source>
        <dbReference type="Proteomes" id="UP000074247"/>
    </source>
</evidence>
<proteinExistence type="inferred from homology"/>
<evidence type="ECO:0000256" key="8">
    <source>
        <dbReference type="ARBA" id="ARBA00023054"/>
    </source>
</evidence>
<evidence type="ECO:0000256" key="11">
    <source>
        <dbReference type="ARBA" id="ARBA00023242"/>
    </source>
</evidence>
<accession>A0A139Y7W7</accession>
<dbReference type="PANTHER" id="PTHR19306:SF6">
    <property type="entry name" value="STRUCTURAL MAINTENANCE OF CHROMOSOMES PROTEIN 6"/>
    <property type="match status" value="1"/>
</dbReference>
<evidence type="ECO:0000256" key="4">
    <source>
        <dbReference type="ARBA" id="ARBA00022454"/>
    </source>
</evidence>
<organism evidence="13 14">
    <name type="scientific">Toxoplasma gondii ARI</name>
    <dbReference type="NCBI Taxonomy" id="1074872"/>
    <lineage>
        <taxon>Eukaryota</taxon>
        <taxon>Sar</taxon>
        <taxon>Alveolata</taxon>
        <taxon>Apicomplexa</taxon>
        <taxon>Conoidasida</taxon>
        <taxon>Coccidia</taxon>
        <taxon>Eucoccidiorida</taxon>
        <taxon>Eimeriorina</taxon>
        <taxon>Sarcocystidae</taxon>
        <taxon>Toxoplasma</taxon>
    </lineage>
</organism>
<dbReference type="GO" id="GO:0005524">
    <property type="term" value="F:ATP binding"/>
    <property type="evidence" value="ECO:0007669"/>
    <property type="project" value="UniProtKB-KW"/>
</dbReference>
<dbReference type="AlphaFoldDB" id="A0A139Y7W7"/>
<comment type="caution">
    <text evidence="13">The sequence shown here is derived from an EMBL/GenBank/DDBJ whole genome shotgun (WGS) entry which is preliminary data.</text>
</comment>
<name>A0A139Y7W7_TOXGO</name>
<dbReference type="GO" id="GO:0000724">
    <property type="term" value="P:double-strand break repair via homologous recombination"/>
    <property type="evidence" value="ECO:0007669"/>
    <property type="project" value="TreeGrafter"/>
</dbReference>
<comment type="similarity">
    <text evidence="3">Belongs to the SMC family. SMC6 subfamily.</text>
</comment>
<dbReference type="InterPro" id="IPR027417">
    <property type="entry name" value="P-loop_NTPase"/>
</dbReference>
<dbReference type="GO" id="GO:0030915">
    <property type="term" value="C:Smc5-Smc6 complex"/>
    <property type="evidence" value="ECO:0007669"/>
    <property type="project" value="TreeGrafter"/>
</dbReference>
<dbReference type="Gene3D" id="3.40.50.300">
    <property type="entry name" value="P-loop containing nucleotide triphosphate hydrolases"/>
    <property type="match status" value="1"/>
</dbReference>
<evidence type="ECO:0000313" key="13">
    <source>
        <dbReference type="EMBL" id="KYF47439.1"/>
    </source>
</evidence>
<dbReference type="GO" id="GO:0003684">
    <property type="term" value="F:damaged DNA binding"/>
    <property type="evidence" value="ECO:0007669"/>
    <property type="project" value="TreeGrafter"/>
</dbReference>
<dbReference type="GO" id="GO:0003697">
    <property type="term" value="F:single-stranded DNA binding"/>
    <property type="evidence" value="ECO:0007669"/>
    <property type="project" value="TreeGrafter"/>
</dbReference>
<dbReference type="VEuPathDB" id="ToxoDB:TGARI_309400C"/>
<evidence type="ECO:0000256" key="9">
    <source>
        <dbReference type="ARBA" id="ARBA00023172"/>
    </source>
</evidence>
<dbReference type="PANTHER" id="PTHR19306">
    <property type="entry name" value="STRUCTURAL MAINTENANCE OF CHROMOSOMES 5,6 SMC5, SMC6"/>
    <property type="match status" value="1"/>
</dbReference>
<keyword evidence="10" id="KW-0234">DNA repair</keyword>
<evidence type="ECO:0000256" key="6">
    <source>
        <dbReference type="ARBA" id="ARBA00022763"/>
    </source>
</evidence>
<reference evidence="13 14" key="1">
    <citation type="journal article" date="2016" name="Nat. Commun.">
        <title>Local admixture of amplified and diversified secreted pathogenesis determinants shapes mosaic Toxoplasma gondii genomes.</title>
        <authorList>
            <person name="Lorenzi H."/>
            <person name="Khan A."/>
            <person name="Behnke M.S."/>
            <person name="Namasivayam S."/>
            <person name="Swapna L.S."/>
            <person name="Hadjithomas M."/>
            <person name="Karamycheva S."/>
            <person name="Pinney D."/>
            <person name="Brunk B.P."/>
            <person name="Ajioka J.W."/>
            <person name="Ajzenberg D."/>
            <person name="Boothroyd J.C."/>
            <person name="Boyle J.P."/>
            <person name="Darde M.L."/>
            <person name="Diaz-Miranda M.A."/>
            <person name="Dubey J.P."/>
            <person name="Fritz H.M."/>
            <person name="Gennari S.M."/>
            <person name="Gregory B.D."/>
            <person name="Kim K."/>
            <person name="Saeij J.P."/>
            <person name="Su C."/>
            <person name="White M.W."/>
            <person name="Zhu X.Q."/>
            <person name="Howe D.K."/>
            <person name="Rosenthal B.M."/>
            <person name="Grigg M.E."/>
            <person name="Parkinson J."/>
            <person name="Liu L."/>
            <person name="Kissinger J.C."/>
            <person name="Roos D.S."/>
            <person name="Sibley L.D."/>
        </authorList>
    </citation>
    <scope>NUCLEOTIDE SEQUENCE [LARGE SCALE GENOMIC DNA]</scope>
    <source>
        <strain evidence="13 14">ARI</strain>
    </source>
</reference>
<keyword evidence="5" id="KW-0547">Nucleotide-binding</keyword>
<evidence type="ECO:0000256" key="12">
    <source>
        <dbReference type="SAM" id="Coils"/>
    </source>
</evidence>